<feature type="transmembrane region" description="Helical" evidence="1">
    <location>
        <begin position="70"/>
        <end position="88"/>
    </location>
</feature>
<keyword evidence="1" id="KW-0472">Membrane</keyword>
<evidence type="ECO:0000256" key="1">
    <source>
        <dbReference type="SAM" id="Phobius"/>
    </source>
</evidence>
<gene>
    <name evidence="2" type="ORF">Pme01_20690</name>
</gene>
<sequence length="131" mass="14502">MKLMIFQAVLLTAVVGFLIMFVRGQHGVRMQAGKRLAFIAFLLLNAVAVVYPEATTWVAHLFGVGRGADLLLYALIVTFVFAVINFYLRLRESEQRVTELARAVAIRDAEVLNRDRGLLPPRPPVAADPPA</sequence>
<protein>
    <recommendedName>
        <fullName evidence="4">DUF2304 domain-containing protein</fullName>
    </recommendedName>
</protein>
<reference evidence="2" key="1">
    <citation type="submission" date="2021-01" db="EMBL/GenBank/DDBJ databases">
        <title>Whole genome shotgun sequence of Planosporangium mesophilum NBRC 109066.</title>
        <authorList>
            <person name="Komaki H."/>
            <person name="Tamura T."/>
        </authorList>
    </citation>
    <scope>NUCLEOTIDE SEQUENCE</scope>
    <source>
        <strain evidence="2">NBRC 109066</strain>
    </source>
</reference>
<proteinExistence type="predicted"/>
<name>A0A8J3TAV6_9ACTN</name>
<evidence type="ECO:0000313" key="3">
    <source>
        <dbReference type="Proteomes" id="UP000599074"/>
    </source>
</evidence>
<dbReference type="AlphaFoldDB" id="A0A8J3TAV6"/>
<keyword evidence="1" id="KW-0812">Transmembrane</keyword>
<dbReference type="Pfam" id="PF10066">
    <property type="entry name" value="DUF2304"/>
    <property type="match status" value="1"/>
</dbReference>
<dbReference type="RefSeq" id="WP_168114487.1">
    <property type="nucleotide sequence ID" value="NZ_BOON01000018.1"/>
</dbReference>
<dbReference type="Proteomes" id="UP000599074">
    <property type="component" value="Unassembled WGS sequence"/>
</dbReference>
<feature type="transmembrane region" description="Helical" evidence="1">
    <location>
        <begin position="6"/>
        <end position="24"/>
    </location>
</feature>
<keyword evidence="3" id="KW-1185">Reference proteome</keyword>
<comment type="caution">
    <text evidence="2">The sequence shown here is derived from an EMBL/GenBank/DDBJ whole genome shotgun (WGS) entry which is preliminary data.</text>
</comment>
<evidence type="ECO:0008006" key="4">
    <source>
        <dbReference type="Google" id="ProtNLM"/>
    </source>
</evidence>
<accession>A0A8J3TAV6</accession>
<keyword evidence="1" id="KW-1133">Transmembrane helix</keyword>
<evidence type="ECO:0000313" key="2">
    <source>
        <dbReference type="EMBL" id="GII22472.1"/>
    </source>
</evidence>
<feature type="transmembrane region" description="Helical" evidence="1">
    <location>
        <begin position="36"/>
        <end position="58"/>
    </location>
</feature>
<dbReference type="EMBL" id="BOON01000018">
    <property type="protein sequence ID" value="GII22472.1"/>
    <property type="molecule type" value="Genomic_DNA"/>
</dbReference>
<dbReference type="InterPro" id="IPR019277">
    <property type="entry name" value="DUF2304"/>
</dbReference>
<organism evidence="2 3">
    <name type="scientific">Planosporangium mesophilum</name>
    <dbReference type="NCBI Taxonomy" id="689768"/>
    <lineage>
        <taxon>Bacteria</taxon>
        <taxon>Bacillati</taxon>
        <taxon>Actinomycetota</taxon>
        <taxon>Actinomycetes</taxon>
        <taxon>Micromonosporales</taxon>
        <taxon>Micromonosporaceae</taxon>
        <taxon>Planosporangium</taxon>
    </lineage>
</organism>